<name>A0A5D3YJ08_9BACT</name>
<feature type="signal peptide" evidence="2">
    <location>
        <begin position="1"/>
        <end position="20"/>
    </location>
</feature>
<dbReference type="EMBL" id="VNHY01000003">
    <property type="protein sequence ID" value="TYP92715.1"/>
    <property type="molecule type" value="Genomic_DNA"/>
</dbReference>
<dbReference type="RefSeq" id="WP_148899405.1">
    <property type="nucleotide sequence ID" value="NZ_VNHY01000003.1"/>
</dbReference>
<evidence type="ECO:0000256" key="2">
    <source>
        <dbReference type="SAM" id="SignalP"/>
    </source>
</evidence>
<gene>
    <name evidence="4" type="ORF">LX73_2078</name>
</gene>
<reference evidence="4 5" key="1">
    <citation type="submission" date="2019-07" db="EMBL/GenBank/DDBJ databases">
        <title>Genomic Encyclopedia of Archaeal and Bacterial Type Strains, Phase II (KMG-II): from individual species to whole genera.</title>
        <authorList>
            <person name="Goeker M."/>
        </authorList>
    </citation>
    <scope>NUCLEOTIDE SEQUENCE [LARGE SCALE GENOMIC DNA]</scope>
    <source>
        <strain evidence="4 5">DSM 21935</strain>
    </source>
</reference>
<feature type="compositionally biased region" description="Basic and acidic residues" evidence="1">
    <location>
        <begin position="119"/>
        <end position="129"/>
    </location>
</feature>
<comment type="caution">
    <text evidence="4">The sequence shown here is derived from an EMBL/GenBank/DDBJ whole genome shotgun (WGS) entry which is preliminary data.</text>
</comment>
<organism evidence="4 5">
    <name type="scientific">Fodinibius salinus</name>
    <dbReference type="NCBI Taxonomy" id="860790"/>
    <lineage>
        <taxon>Bacteria</taxon>
        <taxon>Pseudomonadati</taxon>
        <taxon>Balneolota</taxon>
        <taxon>Balneolia</taxon>
        <taxon>Balneolales</taxon>
        <taxon>Balneolaceae</taxon>
        <taxon>Fodinibius</taxon>
    </lineage>
</organism>
<evidence type="ECO:0000313" key="5">
    <source>
        <dbReference type="Proteomes" id="UP000324595"/>
    </source>
</evidence>
<dbReference type="AlphaFoldDB" id="A0A5D3YJ08"/>
<protein>
    <recommendedName>
        <fullName evidence="3">DUF4296 domain-containing protein</fullName>
    </recommendedName>
</protein>
<proteinExistence type="predicted"/>
<keyword evidence="2" id="KW-0732">Signal</keyword>
<dbReference type="PROSITE" id="PS51257">
    <property type="entry name" value="PROKAR_LIPOPROTEIN"/>
    <property type="match status" value="1"/>
</dbReference>
<dbReference type="Pfam" id="PF14129">
    <property type="entry name" value="DUF4296"/>
    <property type="match status" value="1"/>
</dbReference>
<evidence type="ECO:0000313" key="4">
    <source>
        <dbReference type="EMBL" id="TYP92715.1"/>
    </source>
</evidence>
<dbReference type="InterPro" id="IPR025381">
    <property type="entry name" value="DUF4296"/>
</dbReference>
<feature type="region of interest" description="Disordered" evidence="1">
    <location>
        <begin position="106"/>
        <end position="129"/>
    </location>
</feature>
<accession>A0A5D3YJ08</accession>
<keyword evidence="5" id="KW-1185">Reference proteome</keyword>
<feature type="domain" description="DUF4296" evidence="3">
    <location>
        <begin position="26"/>
        <end position="105"/>
    </location>
</feature>
<evidence type="ECO:0000256" key="1">
    <source>
        <dbReference type="SAM" id="MobiDB-lite"/>
    </source>
</evidence>
<dbReference type="OrthoDB" id="1525222at2"/>
<evidence type="ECO:0000259" key="3">
    <source>
        <dbReference type="Pfam" id="PF14129"/>
    </source>
</evidence>
<dbReference type="Proteomes" id="UP000324595">
    <property type="component" value="Unassembled WGS sequence"/>
</dbReference>
<sequence>MMGKRIIVSAVLLWALGSCSSTPEKPTNLIPEDRYITLLIEKQLVRTYTEFNKTDSTKIDSLANAIYEQYDITEEQFQDSHHYYQQFPEEQKKRISRAIEQLKQELVTDQKTDSSTSKTVDDSVKIKKQ</sequence>
<feature type="chain" id="PRO_5022991834" description="DUF4296 domain-containing protein" evidence="2">
    <location>
        <begin position="21"/>
        <end position="129"/>
    </location>
</feature>